<dbReference type="InterPro" id="IPR007712">
    <property type="entry name" value="RelE/ParE_toxin"/>
</dbReference>
<dbReference type="Pfam" id="PF05016">
    <property type="entry name" value="ParE_toxin"/>
    <property type="match status" value="1"/>
</dbReference>
<keyword evidence="1" id="KW-1277">Toxin-antitoxin system</keyword>
<dbReference type="EMBL" id="LYOS01000001">
    <property type="protein sequence ID" value="OFV68418.1"/>
    <property type="molecule type" value="Genomic_DNA"/>
</dbReference>
<dbReference type="PANTHER" id="PTHR35601">
    <property type="entry name" value="TOXIN RELE"/>
    <property type="match status" value="1"/>
</dbReference>
<dbReference type="InterPro" id="IPR035093">
    <property type="entry name" value="RelE/ParE_toxin_dom_sf"/>
</dbReference>
<organism evidence="2 3">
    <name type="scientific">Candidatus Syntropharchaeum caldarium</name>
    <dbReference type="NCBI Taxonomy" id="1838285"/>
    <lineage>
        <taxon>Archaea</taxon>
        <taxon>Methanobacteriati</taxon>
        <taxon>Methanobacteriota</taxon>
        <taxon>Stenosarchaea group</taxon>
        <taxon>Methanomicrobia</taxon>
        <taxon>Methanosarcinales</taxon>
        <taxon>ANME-2 cluster</taxon>
        <taxon>Candidatus Syntropharchaeum</taxon>
    </lineage>
</organism>
<dbReference type="STRING" id="1838285.SCAL_000094"/>
<evidence type="ECO:0000256" key="1">
    <source>
        <dbReference type="ARBA" id="ARBA00022649"/>
    </source>
</evidence>
<gene>
    <name evidence="2" type="ORF">SCAL_000094</name>
</gene>
<reference evidence="2" key="1">
    <citation type="submission" date="2016-05" db="EMBL/GenBank/DDBJ databases">
        <title>Microbial consortia oxidize butane by reversing methanogenesis.</title>
        <authorList>
            <person name="Laso-Perez R."/>
            <person name="Richter M."/>
            <person name="Wegener G."/>
            <person name="Musat F."/>
        </authorList>
    </citation>
    <scope>NUCLEOTIDE SEQUENCE [LARGE SCALE GENOMIC DNA]</scope>
    <source>
        <strain evidence="2">BOX2</strain>
    </source>
</reference>
<dbReference type="Gene3D" id="3.30.2310.20">
    <property type="entry name" value="RelE-like"/>
    <property type="match status" value="1"/>
</dbReference>
<dbReference type="Proteomes" id="UP000186940">
    <property type="component" value="Unassembled WGS sequence"/>
</dbReference>
<keyword evidence="3" id="KW-1185">Reference proteome</keyword>
<evidence type="ECO:0000313" key="2">
    <source>
        <dbReference type="EMBL" id="OFV68418.1"/>
    </source>
</evidence>
<protein>
    <submittedName>
        <fullName evidence="2">Cytotoxin</fullName>
    </submittedName>
</protein>
<dbReference type="SUPFAM" id="SSF143011">
    <property type="entry name" value="RelE-like"/>
    <property type="match status" value="1"/>
</dbReference>
<evidence type="ECO:0000313" key="3">
    <source>
        <dbReference type="Proteomes" id="UP000186940"/>
    </source>
</evidence>
<sequence>MSRKPEIIFSPKFKEIFEKLDFENRERIIKHLKQIEQNPEIGKPLRYSLKGFRSIRIGKYRLIYAIEEDVIRVYAFEHRKGVYK</sequence>
<name>A0A1F2PB07_9EURY</name>
<comment type="caution">
    <text evidence="2">The sequence shown here is derived from an EMBL/GenBank/DDBJ whole genome shotgun (WGS) entry which is preliminary data.</text>
</comment>
<accession>A0A1F2PB07</accession>
<dbReference type="AlphaFoldDB" id="A0A1F2PB07"/>
<dbReference type="NCBIfam" id="TIGR02385">
    <property type="entry name" value="RelE_StbE"/>
    <property type="match status" value="1"/>
</dbReference>
<dbReference type="PANTHER" id="PTHR35601:SF1">
    <property type="entry name" value="TOXIN RELE"/>
    <property type="match status" value="1"/>
</dbReference>
<proteinExistence type="predicted"/>